<evidence type="ECO:0000313" key="3">
    <source>
        <dbReference type="Proteomes" id="UP001066276"/>
    </source>
</evidence>
<evidence type="ECO:0000256" key="1">
    <source>
        <dbReference type="SAM" id="MobiDB-lite"/>
    </source>
</evidence>
<organism evidence="2 3">
    <name type="scientific">Pleurodeles waltl</name>
    <name type="common">Iberian ribbed newt</name>
    <dbReference type="NCBI Taxonomy" id="8319"/>
    <lineage>
        <taxon>Eukaryota</taxon>
        <taxon>Metazoa</taxon>
        <taxon>Chordata</taxon>
        <taxon>Craniata</taxon>
        <taxon>Vertebrata</taxon>
        <taxon>Euteleostomi</taxon>
        <taxon>Amphibia</taxon>
        <taxon>Batrachia</taxon>
        <taxon>Caudata</taxon>
        <taxon>Salamandroidea</taxon>
        <taxon>Salamandridae</taxon>
        <taxon>Pleurodelinae</taxon>
        <taxon>Pleurodeles</taxon>
    </lineage>
</organism>
<proteinExistence type="predicted"/>
<feature type="compositionally biased region" description="Basic and acidic residues" evidence="1">
    <location>
        <begin position="62"/>
        <end position="78"/>
    </location>
</feature>
<feature type="compositionally biased region" description="Basic and acidic residues" evidence="1">
    <location>
        <begin position="1"/>
        <end position="11"/>
    </location>
</feature>
<gene>
    <name evidence="2" type="ORF">NDU88_004807</name>
</gene>
<name>A0AAV7T9T8_PLEWA</name>
<accession>A0AAV7T9T8</accession>
<dbReference type="Proteomes" id="UP001066276">
    <property type="component" value="Chromosome 4_1"/>
</dbReference>
<comment type="caution">
    <text evidence="2">The sequence shown here is derived from an EMBL/GenBank/DDBJ whole genome shotgun (WGS) entry which is preliminary data.</text>
</comment>
<protein>
    <submittedName>
        <fullName evidence="2">Uncharacterized protein</fullName>
    </submittedName>
</protein>
<feature type="compositionally biased region" description="Basic and acidic residues" evidence="1">
    <location>
        <begin position="112"/>
        <end position="122"/>
    </location>
</feature>
<evidence type="ECO:0000313" key="2">
    <source>
        <dbReference type="EMBL" id="KAJ1172965.1"/>
    </source>
</evidence>
<dbReference type="AlphaFoldDB" id="A0AAV7T9T8"/>
<keyword evidence="3" id="KW-1185">Reference proteome</keyword>
<reference evidence="2" key="1">
    <citation type="journal article" date="2022" name="bioRxiv">
        <title>Sequencing and chromosome-scale assembly of the giantPleurodeles waltlgenome.</title>
        <authorList>
            <person name="Brown T."/>
            <person name="Elewa A."/>
            <person name="Iarovenko S."/>
            <person name="Subramanian E."/>
            <person name="Araus A.J."/>
            <person name="Petzold A."/>
            <person name="Susuki M."/>
            <person name="Suzuki K.-i.T."/>
            <person name="Hayashi T."/>
            <person name="Toyoda A."/>
            <person name="Oliveira C."/>
            <person name="Osipova E."/>
            <person name="Leigh N.D."/>
            <person name="Simon A."/>
            <person name="Yun M.H."/>
        </authorList>
    </citation>
    <scope>NUCLEOTIDE SEQUENCE</scope>
    <source>
        <strain evidence="2">20211129_DDA</strain>
        <tissue evidence="2">Liver</tissue>
    </source>
</reference>
<dbReference type="EMBL" id="JANPWB010000007">
    <property type="protein sequence ID" value="KAJ1172965.1"/>
    <property type="molecule type" value="Genomic_DNA"/>
</dbReference>
<feature type="region of interest" description="Disordered" evidence="1">
    <location>
        <begin position="1"/>
        <end position="86"/>
    </location>
</feature>
<sequence length="130" mass="14306">MAIGSGEERRKTTNGTKEEDVDNRSLPGVSSGSLGCAEPTAPSADCRPKENRKKPVVPSGDGGDRLRGSRREGAEPKWQRCRSASPELRRWLQAKSSYRDGWTPRFQWGLRETPDPSGERDVGPGGLRRS</sequence>
<feature type="region of interest" description="Disordered" evidence="1">
    <location>
        <begin position="102"/>
        <end position="130"/>
    </location>
</feature>